<gene>
    <name evidence="3" type="primary">LOC117639073</name>
</gene>
<dbReference type="GO" id="GO:0140291">
    <property type="term" value="P:peptidyl-glutamate ADP-deribosylation"/>
    <property type="evidence" value="ECO:0007669"/>
    <property type="project" value="TreeGrafter"/>
</dbReference>
<dbReference type="InterPro" id="IPR050892">
    <property type="entry name" value="ADP-ribose_metab_enzymes"/>
</dbReference>
<dbReference type="SUPFAM" id="SSF52266">
    <property type="entry name" value="SGNH hydrolase"/>
    <property type="match status" value="1"/>
</dbReference>
<accession>A0A6P8Y2T7</accession>
<dbReference type="InParanoid" id="A0A6P8Y2T7"/>
<dbReference type="Pfam" id="PF17182">
    <property type="entry name" value="OSK"/>
    <property type="match status" value="1"/>
</dbReference>
<dbReference type="InterPro" id="IPR033447">
    <property type="entry name" value="OSK"/>
</dbReference>
<dbReference type="AlphaFoldDB" id="A0A6P8Y2T7"/>
<evidence type="ECO:0000259" key="1">
    <source>
        <dbReference type="Pfam" id="PF17182"/>
    </source>
</evidence>
<dbReference type="OrthoDB" id="2155246at2759"/>
<organism evidence="3">
    <name type="scientific">Thrips palmi</name>
    <name type="common">Melon thrips</name>
    <dbReference type="NCBI Taxonomy" id="161013"/>
    <lineage>
        <taxon>Eukaryota</taxon>
        <taxon>Metazoa</taxon>
        <taxon>Ecdysozoa</taxon>
        <taxon>Arthropoda</taxon>
        <taxon>Hexapoda</taxon>
        <taxon>Insecta</taxon>
        <taxon>Pterygota</taxon>
        <taxon>Neoptera</taxon>
        <taxon>Paraneoptera</taxon>
        <taxon>Thysanoptera</taxon>
        <taxon>Terebrantia</taxon>
        <taxon>Thripoidea</taxon>
        <taxon>Thripidae</taxon>
        <taxon>Thrips</taxon>
    </lineage>
</organism>
<dbReference type="SUPFAM" id="SSF52949">
    <property type="entry name" value="Macro domain-like"/>
    <property type="match status" value="1"/>
</dbReference>
<dbReference type="CDD" id="cd02901">
    <property type="entry name" value="Macro_Poa1p-like"/>
    <property type="match status" value="1"/>
</dbReference>
<dbReference type="GeneID" id="117639073"/>
<dbReference type="PANTHER" id="PTHR12521:SF0">
    <property type="entry name" value="ADP-RIBOSE GLYCOHYDROLASE OARD1"/>
    <property type="match status" value="1"/>
</dbReference>
<dbReference type="KEGG" id="tpal:117639073"/>
<feature type="domain" description="OSK" evidence="1">
    <location>
        <begin position="168"/>
        <end position="299"/>
    </location>
</feature>
<proteinExistence type="predicted"/>
<dbReference type="Gene3D" id="3.40.50.1110">
    <property type="entry name" value="SGNH hydrolase"/>
    <property type="match status" value="1"/>
</dbReference>
<evidence type="ECO:0000313" key="3">
    <source>
        <dbReference type="RefSeq" id="XP_034230351.1"/>
    </source>
</evidence>
<protein>
    <submittedName>
        <fullName evidence="3">Uncharacterized protein LOC117639073</fullName>
    </submittedName>
</protein>
<evidence type="ECO:0000313" key="2">
    <source>
        <dbReference type="Proteomes" id="UP000515158"/>
    </source>
</evidence>
<sequence length="362" mass="41373">MAQHRGEKVQEIKADLFAYARSNYALAHCVGADLKMGKGIAVEFKHRFGHQQYLLDQGKVPGQVAVLPGNMCNREAPIFYLVSKALSYSYGPRWQDFVSCLQELRQLCEQMGIKYVAMPRIGCYNDHLEWCNVEAELYRIFQFSPVSVFVFTPPVLPTHRFPDVHVGEPSYKGFQLLGDSQMLRFSQTFGSYQQQPRERFPRRLGLCLSGQRMKSLQFIIQPAQLHHSVIVLIGTNDVLQLYKYGGDFRRAIRHTLRTTVRQLGKTLASRCTRVIVPCIPPVPAHAECTEHVVWLNGLIEHLPKFHANIQVVKWTENMDVSFFESVMGPPGNQRQDLIHLNYRGLELLKTSLDQSISSFPPL</sequence>
<reference evidence="3" key="1">
    <citation type="submission" date="2025-08" db="UniProtKB">
        <authorList>
            <consortium name="RefSeq"/>
        </authorList>
    </citation>
    <scope>IDENTIFICATION</scope>
    <source>
        <tissue evidence="3">Total insect</tissue>
    </source>
</reference>
<dbReference type="Proteomes" id="UP000515158">
    <property type="component" value="Unplaced"/>
</dbReference>
<dbReference type="InterPro" id="IPR043472">
    <property type="entry name" value="Macro_dom-like"/>
</dbReference>
<dbReference type="InterPro" id="IPR036514">
    <property type="entry name" value="SGNH_hydro_sf"/>
</dbReference>
<dbReference type="PANTHER" id="PTHR12521">
    <property type="entry name" value="PROTEIN C6ORF130"/>
    <property type="match status" value="1"/>
</dbReference>
<dbReference type="RefSeq" id="XP_034230351.1">
    <property type="nucleotide sequence ID" value="XM_034374460.1"/>
</dbReference>
<keyword evidence="2" id="KW-1185">Reference proteome</keyword>
<name>A0A6P8Y2T7_THRPL</name>
<dbReference type="Gene3D" id="3.40.220.10">
    <property type="entry name" value="Leucine Aminopeptidase, subunit E, domain 1"/>
    <property type="match status" value="1"/>
</dbReference>